<comment type="similarity">
    <text evidence="2">Belongs to the auxin efflux carrier (TC 2.A.69) family.</text>
</comment>
<dbReference type="PANTHER" id="PTHR36838:SF3">
    <property type="entry name" value="TRANSPORTER AUXIN EFFLUX CARRIER EC FAMILY"/>
    <property type="match status" value="1"/>
</dbReference>
<dbReference type="OrthoDB" id="5870554at2"/>
<feature type="transmembrane region" description="Helical" evidence="8">
    <location>
        <begin position="248"/>
        <end position="270"/>
    </location>
</feature>
<sequence length="313" mass="34239">MAIIALISPLIIVGAIGYFLTRTNWFTKAQIDTLTKFTFNIAIPAFLFQQLASADLSSINVNIYSAFYLPVLMIYALAWLINYYLHHYLQQDLPASAVYALGASYSNNVIVGMPVAIMFLGEQVIPTIFLVVSLHSVMLFGLTSILAVNLREFNWRLLLKQTLFNPLLIAISGGFLVNLLGLSLPNIANDSLLLLGKPAITLALFLLGASLAFYKIRSEVKFIISACALKLLLLPSAVFAFSHLVLQLPLLTTATLVILSASPTGVNAYLIAKQQARHQETIAGTVVVTTLMSIITLPLWLWCLTEFFALGSA</sequence>
<evidence type="ECO:0000256" key="5">
    <source>
        <dbReference type="ARBA" id="ARBA00022692"/>
    </source>
</evidence>
<dbReference type="Pfam" id="PF03547">
    <property type="entry name" value="Mem_trans"/>
    <property type="match status" value="2"/>
</dbReference>
<keyword evidence="7 8" id="KW-0472">Membrane</keyword>
<feature type="transmembrane region" description="Helical" evidence="8">
    <location>
        <begin position="37"/>
        <end position="54"/>
    </location>
</feature>
<evidence type="ECO:0000256" key="8">
    <source>
        <dbReference type="SAM" id="Phobius"/>
    </source>
</evidence>
<comment type="subcellular location">
    <subcellularLocation>
        <location evidence="1">Cell membrane</location>
        <topology evidence="1">Multi-pass membrane protein</topology>
    </subcellularLocation>
</comment>
<feature type="transmembrane region" description="Helical" evidence="8">
    <location>
        <begin position="6"/>
        <end position="25"/>
    </location>
</feature>
<dbReference type="PANTHER" id="PTHR36838">
    <property type="entry name" value="AUXIN EFFLUX CARRIER FAMILY PROTEIN"/>
    <property type="match status" value="1"/>
</dbReference>
<keyword evidence="10" id="KW-1185">Reference proteome</keyword>
<keyword evidence="5 8" id="KW-0812">Transmembrane</keyword>
<evidence type="ECO:0000256" key="4">
    <source>
        <dbReference type="ARBA" id="ARBA00022475"/>
    </source>
</evidence>
<evidence type="ECO:0000256" key="2">
    <source>
        <dbReference type="ARBA" id="ARBA00010145"/>
    </source>
</evidence>
<evidence type="ECO:0008006" key="11">
    <source>
        <dbReference type="Google" id="ProtNLM"/>
    </source>
</evidence>
<dbReference type="Proteomes" id="UP000199297">
    <property type="component" value="Unassembled WGS sequence"/>
</dbReference>
<dbReference type="RefSeq" id="WP_085285807.1">
    <property type="nucleotide sequence ID" value="NZ_FOBI01000017.1"/>
</dbReference>
<accession>A0A1H7S3M9</accession>
<feature type="transmembrane region" description="Helical" evidence="8">
    <location>
        <begin position="162"/>
        <end position="182"/>
    </location>
</feature>
<evidence type="ECO:0000256" key="3">
    <source>
        <dbReference type="ARBA" id="ARBA00022448"/>
    </source>
</evidence>
<keyword evidence="3" id="KW-0813">Transport</keyword>
<feature type="transmembrane region" description="Helical" evidence="8">
    <location>
        <begin position="221"/>
        <end position="242"/>
    </location>
</feature>
<feature type="transmembrane region" description="Helical" evidence="8">
    <location>
        <begin position="194"/>
        <end position="214"/>
    </location>
</feature>
<dbReference type="AlphaFoldDB" id="A0A1H7S3M9"/>
<evidence type="ECO:0000256" key="6">
    <source>
        <dbReference type="ARBA" id="ARBA00022989"/>
    </source>
</evidence>
<gene>
    <name evidence="9" type="ORF">SAMN05216262_11719</name>
</gene>
<evidence type="ECO:0000256" key="1">
    <source>
        <dbReference type="ARBA" id="ARBA00004651"/>
    </source>
</evidence>
<dbReference type="GO" id="GO:0005886">
    <property type="term" value="C:plasma membrane"/>
    <property type="evidence" value="ECO:0007669"/>
    <property type="project" value="UniProtKB-SubCell"/>
</dbReference>
<feature type="transmembrane region" description="Helical" evidence="8">
    <location>
        <begin position="66"/>
        <end position="85"/>
    </location>
</feature>
<keyword evidence="4" id="KW-1003">Cell membrane</keyword>
<dbReference type="InterPro" id="IPR038770">
    <property type="entry name" value="Na+/solute_symporter_sf"/>
</dbReference>
<keyword evidence="6 8" id="KW-1133">Transmembrane helix</keyword>
<feature type="transmembrane region" description="Helical" evidence="8">
    <location>
        <begin position="127"/>
        <end position="150"/>
    </location>
</feature>
<dbReference type="EMBL" id="FOBI01000017">
    <property type="protein sequence ID" value="SEL67251.1"/>
    <property type="molecule type" value="Genomic_DNA"/>
</dbReference>
<dbReference type="InterPro" id="IPR004776">
    <property type="entry name" value="Mem_transp_PIN-like"/>
</dbReference>
<dbReference type="Gene3D" id="1.20.1530.20">
    <property type="match status" value="1"/>
</dbReference>
<protein>
    <recommendedName>
        <fullName evidence="11">Permease</fullName>
    </recommendedName>
</protein>
<evidence type="ECO:0000256" key="7">
    <source>
        <dbReference type="ARBA" id="ARBA00023136"/>
    </source>
</evidence>
<dbReference type="STRING" id="641665.GCA_002104455_01498"/>
<evidence type="ECO:0000313" key="10">
    <source>
        <dbReference type="Proteomes" id="UP000199297"/>
    </source>
</evidence>
<evidence type="ECO:0000313" key="9">
    <source>
        <dbReference type="EMBL" id="SEL67251.1"/>
    </source>
</evidence>
<feature type="transmembrane region" description="Helical" evidence="8">
    <location>
        <begin position="282"/>
        <end position="302"/>
    </location>
</feature>
<proteinExistence type="inferred from homology"/>
<reference evidence="10" key="1">
    <citation type="submission" date="2016-10" db="EMBL/GenBank/DDBJ databases">
        <authorList>
            <person name="Varghese N."/>
            <person name="Submissions S."/>
        </authorList>
    </citation>
    <scope>NUCLEOTIDE SEQUENCE [LARGE SCALE GENOMIC DNA]</scope>
    <source>
        <strain evidence="10">CGMCC 1.9127</strain>
    </source>
</reference>
<name>A0A1H7S3M9_9GAMM</name>
<feature type="transmembrane region" description="Helical" evidence="8">
    <location>
        <begin position="97"/>
        <end position="121"/>
    </location>
</feature>
<dbReference type="GO" id="GO:0055085">
    <property type="term" value="P:transmembrane transport"/>
    <property type="evidence" value="ECO:0007669"/>
    <property type="project" value="InterPro"/>
</dbReference>
<organism evidence="9 10">
    <name type="scientific">Colwellia chukchiensis</name>
    <dbReference type="NCBI Taxonomy" id="641665"/>
    <lineage>
        <taxon>Bacteria</taxon>
        <taxon>Pseudomonadati</taxon>
        <taxon>Pseudomonadota</taxon>
        <taxon>Gammaproteobacteria</taxon>
        <taxon>Alteromonadales</taxon>
        <taxon>Colwelliaceae</taxon>
        <taxon>Colwellia</taxon>
    </lineage>
</organism>